<dbReference type="SUPFAM" id="SSF46689">
    <property type="entry name" value="Homeodomain-like"/>
    <property type="match status" value="1"/>
</dbReference>
<dbReference type="SUPFAM" id="SSF48498">
    <property type="entry name" value="Tetracyclin repressor-like, C-terminal domain"/>
    <property type="match status" value="1"/>
</dbReference>
<dbReference type="InterPro" id="IPR036271">
    <property type="entry name" value="Tet_transcr_reg_TetR-rel_C_sf"/>
</dbReference>
<dbReference type="Pfam" id="PF00440">
    <property type="entry name" value="TetR_N"/>
    <property type="match status" value="1"/>
</dbReference>
<dbReference type="Gene3D" id="1.10.357.10">
    <property type="entry name" value="Tetracycline Repressor, domain 2"/>
    <property type="match status" value="1"/>
</dbReference>
<dbReference type="InterPro" id="IPR023772">
    <property type="entry name" value="DNA-bd_HTH_TetR-type_CS"/>
</dbReference>
<sequence>MTDPLSQDPPETEEAQAATKAAVFNAAERLFALHGFQNVSVRDITAEAGVNLASVNYHFGSKDALLFEIFRRRTAELNRERARMLHEATARHGGKPPVRDILEAYFAPPLRWSAPDNDRRISLQFIIRARSEGTEEMREVLRNDVSHLARFADALMAARPDLPKEDLYWRLHFALGMLHNNRFAEFDRLHHLSGGLTREGDVEALLRRMLDFAEAGFLA</sequence>
<dbReference type="PROSITE" id="PS50977">
    <property type="entry name" value="HTH_TETR_2"/>
    <property type="match status" value="1"/>
</dbReference>
<evidence type="ECO:0000256" key="1">
    <source>
        <dbReference type="ARBA" id="ARBA00023125"/>
    </source>
</evidence>
<keyword evidence="5" id="KW-1185">Reference proteome</keyword>
<reference evidence="4 5" key="1">
    <citation type="journal article" date="2008" name="BMC Genomics">
        <title>Complete genome of Phenylobacterium zucineum - a novel facultative intracellular bacterium isolated from human erythroleukemia cell line K562.</title>
        <authorList>
            <person name="Luo Y."/>
            <person name="Xu X."/>
            <person name="Ding Z."/>
            <person name="Liu Z."/>
            <person name="Zhang B."/>
            <person name="Yan Z."/>
            <person name="Sun J."/>
            <person name="Hu S."/>
            <person name="Hu X."/>
        </authorList>
    </citation>
    <scope>NUCLEOTIDE SEQUENCE [LARGE SCALE GENOMIC DNA]</scope>
    <source>
        <strain evidence="4 5">HLK1</strain>
    </source>
</reference>
<dbReference type="PRINTS" id="PR00455">
    <property type="entry name" value="HTHTETR"/>
</dbReference>
<protein>
    <submittedName>
        <fullName evidence="4">Transcriptional regulator, TetR family</fullName>
    </submittedName>
</protein>
<dbReference type="GO" id="GO:0003700">
    <property type="term" value="F:DNA-binding transcription factor activity"/>
    <property type="evidence" value="ECO:0007669"/>
    <property type="project" value="TreeGrafter"/>
</dbReference>
<dbReference type="HOGENOM" id="CLU_069356_19_1_5"/>
<dbReference type="Proteomes" id="UP000001868">
    <property type="component" value="Chromosome"/>
</dbReference>
<dbReference type="OrthoDB" id="2356263at2"/>
<dbReference type="PANTHER" id="PTHR30055:SF235">
    <property type="entry name" value="TRANSCRIPTIONAL REGULATORY PROTEIN"/>
    <property type="match status" value="1"/>
</dbReference>
<evidence type="ECO:0000259" key="3">
    <source>
        <dbReference type="PROSITE" id="PS50977"/>
    </source>
</evidence>
<gene>
    <name evidence="4" type="ordered locus">PHZ_c0903</name>
</gene>
<dbReference type="GO" id="GO:0000976">
    <property type="term" value="F:transcription cis-regulatory region binding"/>
    <property type="evidence" value="ECO:0007669"/>
    <property type="project" value="TreeGrafter"/>
</dbReference>
<dbReference type="InterPro" id="IPR050109">
    <property type="entry name" value="HTH-type_TetR-like_transc_reg"/>
</dbReference>
<keyword evidence="1 2" id="KW-0238">DNA-binding</keyword>
<dbReference type="AlphaFoldDB" id="B4RGV1"/>
<feature type="domain" description="HTH tetR-type" evidence="3">
    <location>
        <begin position="17"/>
        <end position="77"/>
    </location>
</feature>
<feature type="DNA-binding region" description="H-T-H motif" evidence="2">
    <location>
        <begin position="40"/>
        <end position="59"/>
    </location>
</feature>
<evidence type="ECO:0000313" key="4">
    <source>
        <dbReference type="EMBL" id="ACG77317.1"/>
    </source>
</evidence>
<evidence type="ECO:0000256" key="2">
    <source>
        <dbReference type="PROSITE-ProRule" id="PRU00335"/>
    </source>
</evidence>
<dbReference type="InterPro" id="IPR041586">
    <property type="entry name" value="PsrA_TetR_C"/>
</dbReference>
<dbReference type="STRING" id="450851.PHZ_c0903"/>
<organism evidence="4 5">
    <name type="scientific">Phenylobacterium zucineum (strain HLK1)</name>
    <dbReference type="NCBI Taxonomy" id="450851"/>
    <lineage>
        <taxon>Bacteria</taxon>
        <taxon>Pseudomonadati</taxon>
        <taxon>Pseudomonadota</taxon>
        <taxon>Alphaproteobacteria</taxon>
        <taxon>Caulobacterales</taxon>
        <taxon>Caulobacteraceae</taxon>
        <taxon>Phenylobacterium</taxon>
    </lineage>
</organism>
<dbReference type="eggNOG" id="COG1309">
    <property type="taxonomic scope" value="Bacteria"/>
</dbReference>
<accession>B4RGV1</accession>
<dbReference type="Pfam" id="PF17939">
    <property type="entry name" value="TetR_C_30"/>
    <property type="match status" value="1"/>
</dbReference>
<dbReference type="RefSeq" id="WP_012521465.1">
    <property type="nucleotide sequence ID" value="NC_011144.1"/>
</dbReference>
<dbReference type="PROSITE" id="PS01081">
    <property type="entry name" value="HTH_TETR_1"/>
    <property type="match status" value="1"/>
</dbReference>
<proteinExistence type="predicted"/>
<evidence type="ECO:0000313" key="5">
    <source>
        <dbReference type="Proteomes" id="UP000001868"/>
    </source>
</evidence>
<dbReference type="EMBL" id="CP000747">
    <property type="protein sequence ID" value="ACG77317.1"/>
    <property type="molecule type" value="Genomic_DNA"/>
</dbReference>
<dbReference type="PANTHER" id="PTHR30055">
    <property type="entry name" value="HTH-TYPE TRANSCRIPTIONAL REGULATOR RUTR"/>
    <property type="match status" value="1"/>
</dbReference>
<dbReference type="InterPro" id="IPR001647">
    <property type="entry name" value="HTH_TetR"/>
</dbReference>
<name>B4RGV1_PHEZH</name>
<dbReference type="KEGG" id="pzu:PHZ_c0903"/>
<dbReference type="InterPro" id="IPR009057">
    <property type="entry name" value="Homeodomain-like_sf"/>
</dbReference>